<dbReference type="Proteomes" id="UP000307999">
    <property type="component" value="Unassembled WGS sequence"/>
</dbReference>
<evidence type="ECO:0000256" key="1">
    <source>
        <dbReference type="ARBA" id="ARBA00022630"/>
    </source>
</evidence>
<dbReference type="PROSITE" id="PS51085">
    <property type="entry name" value="2FE2S_FER_2"/>
    <property type="match status" value="1"/>
</dbReference>
<dbReference type="SUPFAM" id="SSF52343">
    <property type="entry name" value="Ferredoxin reductase-like, C-terminal NADP-linked domain"/>
    <property type="match status" value="1"/>
</dbReference>
<evidence type="ECO:0000313" key="7">
    <source>
        <dbReference type="EMBL" id="TKB47434.1"/>
    </source>
</evidence>
<dbReference type="InterPro" id="IPR017938">
    <property type="entry name" value="Riboflavin_synthase-like_b-brl"/>
</dbReference>
<keyword evidence="1" id="KW-0285">Flavoprotein</keyword>
<sequence>MDWLKKIHKWASLIVGLQFLIWLSSGIFFNLMDHHKAGGHQYRAHVHHPDNIDRSRLIEPGVILAKADAATSLRLSNLLGDHYYLVNHEKGLYANFKNRYSLYDAYSGEPVIVDETLASAIAMESYNGPGEITSVRYLAEKLEDFPKQKNPSWQVNFNDDVNTSVYVEAGSGRIVGHSDDDKRFADIFFMLHFMDYGNEGSFNNMQIIVFAFFTFWLAATGVIWTVDLALKGQYKFQWFATERKVKLFDKHQQSIGEVTLSNHRNLLHELEQQNIILPSSCGGGGTCGKCRVLISPNAKITSADEQQFDVEELDEGYRLACQHFADDAEHMTLMDVTECKKVTLQLLDNKFLSPDIKELKFKAQDGCVDYKAGAFMRFLIPAGRGNYLANNIPDQYQQFWQDVEKLDYQHPACSRSYSIANAHGNNGELTFTVKMQRASHSEHLPGIGSNFIGNMLPGQTIEALGPFEDFFVRPESGQTLVLVGAGSGMAPLKAIIDEQLATQPEKNIVFIYGARSEDDLIYQQEFYQLAKTNKAFTYLPTLSRPGTDWLGAQGYAQDVLEMNFSTLGELSNLDFYLCGPQGMMEATIDLLKRRGVTEKRISFDDFS</sequence>
<protein>
    <submittedName>
        <fullName evidence="7">2Fe-2S iron-sulfur cluster binding domain-containing protein</fullName>
    </submittedName>
</protein>
<dbReference type="Gene3D" id="3.10.20.30">
    <property type="match status" value="1"/>
</dbReference>
<keyword evidence="3" id="KW-0830">Ubiquinone</keyword>
<evidence type="ECO:0000259" key="5">
    <source>
        <dbReference type="PROSITE" id="PS51085"/>
    </source>
</evidence>
<proteinExistence type="predicted"/>
<comment type="caution">
    <text evidence="7">The sequence shown here is derived from an EMBL/GenBank/DDBJ whole genome shotgun (WGS) entry which is preliminary data.</text>
</comment>
<dbReference type="RefSeq" id="WP_136734245.1">
    <property type="nucleotide sequence ID" value="NZ_SWDB01000003.1"/>
</dbReference>
<keyword evidence="4" id="KW-0472">Membrane</keyword>
<keyword evidence="2" id="KW-0274">FAD</keyword>
<feature type="domain" description="2Fe-2S ferredoxin-type" evidence="5">
    <location>
        <begin position="243"/>
        <end position="339"/>
    </location>
</feature>
<dbReference type="InterPro" id="IPR039261">
    <property type="entry name" value="FNR_nucleotide-bd"/>
</dbReference>
<dbReference type="InterPro" id="IPR036010">
    <property type="entry name" value="2Fe-2S_ferredoxin-like_sf"/>
</dbReference>
<keyword evidence="4" id="KW-0812">Transmembrane</keyword>
<dbReference type="PROSITE" id="PS51384">
    <property type="entry name" value="FAD_FR"/>
    <property type="match status" value="1"/>
</dbReference>
<feature type="transmembrane region" description="Helical" evidence="4">
    <location>
        <begin position="207"/>
        <end position="226"/>
    </location>
</feature>
<keyword evidence="8" id="KW-1185">Reference proteome</keyword>
<dbReference type="GO" id="GO:0016491">
    <property type="term" value="F:oxidoreductase activity"/>
    <property type="evidence" value="ECO:0007669"/>
    <property type="project" value="InterPro"/>
</dbReference>
<dbReference type="Gene3D" id="2.40.30.10">
    <property type="entry name" value="Translation factors"/>
    <property type="match status" value="1"/>
</dbReference>
<dbReference type="InterPro" id="IPR012675">
    <property type="entry name" value="Beta-grasp_dom_sf"/>
</dbReference>
<dbReference type="Pfam" id="PF00175">
    <property type="entry name" value="NAD_binding_1"/>
    <property type="match status" value="1"/>
</dbReference>
<feature type="transmembrane region" description="Helical" evidence="4">
    <location>
        <begin position="12"/>
        <end position="32"/>
    </location>
</feature>
<evidence type="ECO:0000256" key="3">
    <source>
        <dbReference type="ARBA" id="ARBA00023075"/>
    </source>
</evidence>
<reference evidence="7 8" key="1">
    <citation type="submission" date="2019-04" db="EMBL/GenBank/DDBJ databases">
        <title>Thalassotalea guangxiensis sp. nov., isolated from sediment of the coastal wetland.</title>
        <authorList>
            <person name="Zheng S."/>
            <person name="Zhang D."/>
        </authorList>
    </citation>
    <scope>NUCLEOTIDE SEQUENCE [LARGE SCALE GENOMIC DNA]</scope>
    <source>
        <strain evidence="7 8">ZS-4</strain>
    </source>
</reference>
<evidence type="ECO:0000259" key="6">
    <source>
        <dbReference type="PROSITE" id="PS51384"/>
    </source>
</evidence>
<accession>A0A4U1B9V2</accession>
<keyword evidence="4" id="KW-1133">Transmembrane helix</keyword>
<dbReference type="SUPFAM" id="SSF63380">
    <property type="entry name" value="Riboflavin synthase domain-like"/>
    <property type="match status" value="1"/>
</dbReference>
<gene>
    <name evidence="7" type="ORF">E8M12_01200</name>
</gene>
<feature type="domain" description="FAD-binding FR-type" evidence="6">
    <location>
        <begin position="339"/>
        <end position="473"/>
    </location>
</feature>
<dbReference type="OrthoDB" id="9806195at2"/>
<dbReference type="SUPFAM" id="SSF54292">
    <property type="entry name" value="2Fe-2S ferredoxin-like"/>
    <property type="match status" value="1"/>
</dbReference>
<dbReference type="InterPro" id="IPR017927">
    <property type="entry name" value="FAD-bd_FR_type"/>
</dbReference>
<dbReference type="InterPro" id="IPR001041">
    <property type="entry name" value="2Fe-2S_ferredoxin-type"/>
</dbReference>
<dbReference type="Gene3D" id="3.40.50.80">
    <property type="entry name" value="Nucleotide-binding domain of ferredoxin-NADP reductase (FNR) module"/>
    <property type="match status" value="1"/>
</dbReference>
<dbReference type="PANTHER" id="PTHR43644">
    <property type="entry name" value="NA(+)-TRANSLOCATING NADH-QUINONE REDUCTASE SUBUNIT"/>
    <property type="match status" value="1"/>
</dbReference>
<dbReference type="PANTHER" id="PTHR43644:SF1">
    <property type="entry name" value="NAD(P)H-FLAVIN REDUCTASE"/>
    <property type="match status" value="1"/>
</dbReference>
<evidence type="ECO:0000313" key="8">
    <source>
        <dbReference type="Proteomes" id="UP000307999"/>
    </source>
</evidence>
<evidence type="ECO:0000256" key="2">
    <source>
        <dbReference type="ARBA" id="ARBA00022827"/>
    </source>
</evidence>
<name>A0A4U1B9V2_9GAMM</name>
<evidence type="ECO:0000256" key="4">
    <source>
        <dbReference type="SAM" id="Phobius"/>
    </source>
</evidence>
<organism evidence="7 8">
    <name type="scientific">Thalassotalea mangrovi</name>
    <dbReference type="NCBI Taxonomy" id="2572245"/>
    <lineage>
        <taxon>Bacteria</taxon>
        <taxon>Pseudomonadati</taxon>
        <taxon>Pseudomonadota</taxon>
        <taxon>Gammaproteobacteria</taxon>
        <taxon>Alteromonadales</taxon>
        <taxon>Colwelliaceae</taxon>
        <taxon>Thalassotalea</taxon>
    </lineage>
</organism>
<dbReference type="InterPro" id="IPR001709">
    <property type="entry name" value="Flavoprot_Pyr_Nucl_cyt_Rdtase"/>
</dbReference>
<dbReference type="AlphaFoldDB" id="A0A4U1B9V2"/>
<dbReference type="GO" id="GO:0051536">
    <property type="term" value="F:iron-sulfur cluster binding"/>
    <property type="evidence" value="ECO:0007669"/>
    <property type="project" value="InterPro"/>
</dbReference>
<dbReference type="EMBL" id="SWDB01000003">
    <property type="protein sequence ID" value="TKB47434.1"/>
    <property type="molecule type" value="Genomic_DNA"/>
</dbReference>
<dbReference type="InterPro" id="IPR001433">
    <property type="entry name" value="OxRdtase_FAD/NAD-bd"/>
</dbReference>
<dbReference type="Pfam" id="PF00111">
    <property type="entry name" value="Fer2"/>
    <property type="match status" value="1"/>
</dbReference>
<dbReference type="PRINTS" id="PR00371">
    <property type="entry name" value="FPNCR"/>
</dbReference>